<organism evidence="3 4">
    <name type="scientific">Glossina brevipalpis</name>
    <dbReference type="NCBI Taxonomy" id="37001"/>
    <lineage>
        <taxon>Eukaryota</taxon>
        <taxon>Metazoa</taxon>
        <taxon>Ecdysozoa</taxon>
        <taxon>Arthropoda</taxon>
        <taxon>Hexapoda</taxon>
        <taxon>Insecta</taxon>
        <taxon>Pterygota</taxon>
        <taxon>Neoptera</taxon>
        <taxon>Endopterygota</taxon>
        <taxon>Diptera</taxon>
        <taxon>Brachycera</taxon>
        <taxon>Muscomorpha</taxon>
        <taxon>Hippoboscoidea</taxon>
        <taxon>Glossinidae</taxon>
        <taxon>Glossina</taxon>
    </lineage>
</organism>
<dbReference type="Proteomes" id="UP000091820">
    <property type="component" value="Unassembled WGS sequence"/>
</dbReference>
<dbReference type="InterPro" id="IPR009003">
    <property type="entry name" value="Peptidase_S1_PA"/>
</dbReference>
<protein>
    <recommendedName>
        <fullName evidence="2">Peptidase S1 domain-containing protein</fullName>
    </recommendedName>
</protein>
<dbReference type="STRING" id="37001.A0A1A9W774"/>
<dbReference type="GO" id="GO:0006508">
    <property type="term" value="P:proteolysis"/>
    <property type="evidence" value="ECO:0007669"/>
    <property type="project" value="InterPro"/>
</dbReference>
<dbReference type="PROSITE" id="PS50240">
    <property type="entry name" value="TRYPSIN_DOM"/>
    <property type="match status" value="1"/>
</dbReference>
<keyword evidence="1" id="KW-1015">Disulfide bond</keyword>
<reference evidence="3" key="2">
    <citation type="submission" date="2020-05" db="UniProtKB">
        <authorList>
            <consortium name="EnsemblMetazoa"/>
        </authorList>
    </citation>
    <scope>IDENTIFICATION</scope>
    <source>
        <strain evidence="3">IAEA</strain>
    </source>
</reference>
<sequence>MYLRQIYFVLFLNQCILSDRVHHTKHENIKIGALDKYIIWRARESSVNKSKLVGMGVIVESNIILTNSAQDFVNTEVINSTEIKRTPFIVYGKIENLNKLRFEDRHIDWRKAINLPKTYPPQEFEPKLALIKLCHKIPLNSRYAMISQLPKRTFKVGAKCVVLGLARYSSVASIMKADIVELDQCRSSMPELHESTICVRMHYNHKQSHCEQIIDGSPLVCRGTVIGIGGVLKTCNSYGPRPFTGIFYHRSWLHTKIAEIIANSPVLEEQSPLAKHVVLFGIIDGGQKHPKGLGVIIADDVILTHYAEDLTQPRMHGLSESTTGFIVYGVQHIYNLRTIPRTNEIIWIDAKNFDGPYHPGQYKPQIALIKLNSTINLDSERAKIIPLPDKNMIDGAECVVVGLGYEMMDKIVAIKAVILNESYCKQEIPEINYSAICIDIPNPMGDNDQCDYFTGGAPLICDGVLTAIVSAPCINGKPRPCTGVFNFIHWIQSKEKSFRLLSSHSPLIKPLLKLISFLLLRLIIQIQS</sequence>
<dbReference type="PANTHER" id="PTHR24271:SF50">
    <property type="match status" value="1"/>
</dbReference>
<feature type="domain" description="Peptidase S1" evidence="2">
    <location>
        <begin position="227"/>
        <end position="496"/>
    </location>
</feature>
<reference evidence="4" key="1">
    <citation type="submission" date="2014-03" db="EMBL/GenBank/DDBJ databases">
        <authorList>
            <person name="Aksoy S."/>
            <person name="Warren W."/>
            <person name="Wilson R.K."/>
        </authorList>
    </citation>
    <scope>NUCLEOTIDE SEQUENCE [LARGE SCALE GENOMIC DNA]</scope>
    <source>
        <strain evidence="4">IAEA</strain>
    </source>
</reference>
<dbReference type="PANTHER" id="PTHR24271">
    <property type="entry name" value="KALLIKREIN-RELATED"/>
    <property type="match status" value="1"/>
</dbReference>
<accession>A0A1A9W774</accession>
<evidence type="ECO:0000313" key="3">
    <source>
        <dbReference type="EnsemblMetazoa" id="GBRI008621-PA"/>
    </source>
</evidence>
<evidence type="ECO:0000259" key="2">
    <source>
        <dbReference type="PROSITE" id="PS50240"/>
    </source>
</evidence>
<dbReference type="InterPro" id="IPR043504">
    <property type="entry name" value="Peptidase_S1_PA_chymotrypsin"/>
</dbReference>
<dbReference type="GO" id="GO:0004252">
    <property type="term" value="F:serine-type endopeptidase activity"/>
    <property type="evidence" value="ECO:0007669"/>
    <property type="project" value="InterPro"/>
</dbReference>
<evidence type="ECO:0000256" key="1">
    <source>
        <dbReference type="ARBA" id="ARBA00023157"/>
    </source>
</evidence>
<dbReference type="Gene3D" id="2.40.10.10">
    <property type="entry name" value="Trypsin-like serine proteases"/>
    <property type="match status" value="3"/>
</dbReference>
<proteinExistence type="predicted"/>
<evidence type="ECO:0000313" key="4">
    <source>
        <dbReference type="Proteomes" id="UP000091820"/>
    </source>
</evidence>
<dbReference type="EnsemblMetazoa" id="GBRI008621-RA">
    <property type="protein sequence ID" value="GBRI008621-PA"/>
    <property type="gene ID" value="GBRI008621"/>
</dbReference>
<dbReference type="InterPro" id="IPR001254">
    <property type="entry name" value="Trypsin_dom"/>
</dbReference>
<dbReference type="SUPFAM" id="SSF50494">
    <property type="entry name" value="Trypsin-like serine proteases"/>
    <property type="match status" value="2"/>
</dbReference>
<keyword evidence="4" id="KW-1185">Reference proteome</keyword>
<dbReference type="VEuPathDB" id="VectorBase:GBRI008621"/>
<name>A0A1A9W774_9MUSC</name>
<dbReference type="AlphaFoldDB" id="A0A1A9W774"/>
<dbReference type="SMART" id="SM00020">
    <property type="entry name" value="Tryp_SPc"/>
    <property type="match status" value="1"/>
</dbReference>
<dbReference type="Pfam" id="PF00089">
    <property type="entry name" value="Trypsin"/>
    <property type="match status" value="2"/>
</dbReference>